<keyword evidence="1" id="KW-0732">Signal</keyword>
<evidence type="ECO:0000313" key="2">
    <source>
        <dbReference type="EMBL" id="SFE99331.1"/>
    </source>
</evidence>
<name>A0A1I2F482_9MICO</name>
<sequence>MQLSRKILAAALTLTVLTGCSPSEPAPGAPPASSGPAAEVGPGGSCVDAYATSDDLSVTFGEISAASDEWSESLDRTWRHYYPVTITNTSSAPCSFDIELAADVAGGETLYEDIYVALEPGQTYRAQAFDLESGVDFTADAADATPAAAITPSVGEIRQRRFMVDYYDAEVTVGETIGKGADAKLPAEITVNGRTPGLPDRVSSAKDDAVQLNGLDAEGMIIVIGVDAIEPIAEGETASVEFLVAGGDASRGLRRHTPLSALDDVVSWEIGKFQPFFTDGEKVFL</sequence>
<dbReference type="PROSITE" id="PS51257">
    <property type="entry name" value="PROKAR_LIPOPROTEIN"/>
    <property type="match status" value="1"/>
</dbReference>
<accession>A0A1I2F482</accession>
<evidence type="ECO:0000313" key="3">
    <source>
        <dbReference type="Proteomes" id="UP000198520"/>
    </source>
</evidence>
<dbReference type="RefSeq" id="WP_093375936.1">
    <property type="nucleotide sequence ID" value="NZ_BNAN01000002.1"/>
</dbReference>
<dbReference type="STRING" id="285351.SAMN04488035_1080"/>
<keyword evidence="3" id="KW-1185">Reference proteome</keyword>
<protein>
    <submittedName>
        <fullName evidence="2">Uncharacterized protein</fullName>
    </submittedName>
</protein>
<gene>
    <name evidence="2" type="ORF">SAMN04488035_1080</name>
</gene>
<proteinExistence type="predicted"/>
<feature type="chain" id="PRO_5011606499" evidence="1">
    <location>
        <begin position="26"/>
        <end position="285"/>
    </location>
</feature>
<dbReference type="OrthoDB" id="9860610at2"/>
<evidence type="ECO:0000256" key="1">
    <source>
        <dbReference type="SAM" id="SignalP"/>
    </source>
</evidence>
<organism evidence="2 3">
    <name type="scientific">Flavimobilis marinus</name>
    <dbReference type="NCBI Taxonomy" id="285351"/>
    <lineage>
        <taxon>Bacteria</taxon>
        <taxon>Bacillati</taxon>
        <taxon>Actinomycetota</taxon>
        <taxon>Actinomycetes</taxon>
        <taxon>Micrococcales</taxon>
        <taxon>Jonesiaceae</taxon>
        <taxon>Flavimobilis</taxon>
    </lineage>
</organism>
<feature type="signal peptide" evidence="1">
    <location>
        <begin position="1"/>
        <end position="25"/>
    </location>
</feature>
<dbReference type="AlphaFoldDB" id="A0A1I2F482"/>
<reference evidence="3" key="1">
    <citation type="submission" date="2016-10" db="EMBL/GenBank/DDBJ databases">
        <authorList>
            <person name="Varghese N."/>
            <person name="Submissions S."/>
        </authorList>
    </citation>
    <scope>NUCLEOTIDE SEQUENCE [LARGE SCALE GENOMIC DNA]</scope>
    <source>
        <strain evidence="3">DSM 19083</strain>
    </source>
</reference>
<dbReference type="EMBL" id="FONZ01000002">
    <property type="protein sequence ID" value="SFE99331.1"/>
    <property type="molecule type" value="Genomic_DNA"/>
</dbReference>
<dbReference type="Proteomes" id="UP000198520">
    <property type="component" value="Unassembled WGS sequence"/>
</dbReference>